<protein>
    <recommendedName>
        <fullName evidence="3">Acyl-protein synthetase LuxE domain-containing protein</fullName>
    </recommendedName>
</protein>
<evidence type="ECO:0000313" key="2">
    <source>
        <dbReference type="Proteomes" id="UP000031057"/>
    </source>
</evidence>
<proteinExistence type="predicted"/>
<accession>A0A0B1ZJ26</accession>
<gene>
    <name evidence="1" type="ORF">LK12_21860</name>
</gene>
<name>A0A0B1ZJ26_9SPHN</name>
<comment type="caution">
    <text evidence="1">The sequence shown here is derived from an EMBL/GenBank/DDBJ whole genome shotgun (WGS) entry which is preliminary data.</text>
</comment>
<dbReference type="STRING" id="1348853.LK12_21860"/>
<dbReference type="AlphaFoldDB" id="A0A0B1ZJ26"/>
<evidence type="ECO:0000313" key="1">
    <source>
        <dbReference type="EMBL" id="KHK89171.1"/>
    </source>
</evidence>
<dbReference type="OrthoDB" id="3597198at2"/>
<reference evidence="1 2" key="1">
    <citation type="submission" date="2014-10" db="EMBL/GenBank/DDBJ databases">
        <title>Genome sequence of Novosphingobium malaysiense MUSC 273(T).</title>
        <authorList>
            <person name="Lee L.-H."/>
        </authorList>
    </citation>
    <scope>NUCLEOTIDE SEQUENCE [LARGE SCALE GENOMIC DNA]</scope>
    <source>
        <strain evidence="1 2">MUSC 273</strain>
    </source>
</reference>
<organism evidence="1 2">
    <name type="scientific">Novosphingobium malaysiense</name>
    <dbReference type="NCBI Taxonomy" id="1348853"/>
    <lineage>
        <taxon>Bacteria</taxon>
        <taxon>Pseudomonadati</taxon>
        <taxon>Pseudomonadota</taxon>
        <taxon>Alphaproteobacteria</taxon>
        <taxon>Sphingomonadales</taxon>
        <taxon>Sphingomonadaceae</taxon>
        <taxon>Novosphingobium</taxon>
    </lineage>
</organism>
<dbReference type="EMBL" id="JTDI01000008">
    <property type="protein sequence ID" value="KHK89171.1"/>
    <property type="molecule type" value="Genomic_DNA"/>
</dbReference>
<keyword evidence="2" id="KW-1185">Reference proteome</keyword>
<sequence>MPDCRKQLIEMILEEDKFDHTGAEIEPMQIEAANALFLDLRGKIPVLDRRAREAGIERIKRFEDIVPLLFAHTVYKSYPESFIEKGRWHRMLAWLTTLSADDWTHVDVEGVKDADEWLDRLKAAGCTVLATSGSSGKCSFLPASMKDRELKHRHFRNAVGWPFVKAGNQYDVFWTGPIEGPNSAIEAGQMSRDHWARAGAFHNLIKEPLRITDVAETAALNRRMREGKASPSEIEAFQQKNAEAGKRISAGIIEFIDTLLEKRHQPVYVNGLWAQHMQIIERARSKGIPDGDFHPDSVINAGGGIKGIALPDDYKEQVAAFYGDVVRPGAYGMTEMAQVMPRCEAGRYHRPPGLIWLQLDQPGENLINASEGVVEGRFAFLDLIYTGRWGGCITGDKVEIDWGDTCPCGRPGPTILDTIVRYAQAGEEDHIGCAGTIDGYVKGAMAQ</sequence>
<dbReference type="Proteomes" id="UP000031057">
    <property type="component" value="Unassembled WGS sequence"/>
</dbReference>
<evidence type="ECO:0008006" key="3">
    <source>
        <dbReference type="Google" id="ProtNLM"/>
    </source>
</evidence>